<name>A0A5S3WT50_9GAMM</name>
<sequence length="147" mass="17102">MPMSKFAMYLVDSIAPCPKKVTIDRGEGVTQFLSKIINSKTLLLPSVPGKKDEPFEYTFDEIEFVFENDTYAVFIATSNQRKLNIKLYQYPRCAIKEPFNHLDPSGKYKKNYDFPCNVSLLEGALYENGFQWFWVRNVYLDNSLQTK</sequence>
<organism evidence="1 2">
    <name type="scientific">Pseudoalteromonas rubra</name>
    <dbReference type="NCBI Taxonomy" id="43658"/>
    <lineage>
        <taxon>Bacteria</taxon>
        <taxon>Pseudomonadati</taxon>
        <taxon>Pseudomonadota</taxon>
        <taxon>Gammaproteobacteria</taxon>
        <taxon>Alteromonadales</taxon>
        <taxon>Pseudoalteromonadaceae</taxon>
        <taxon>Pseudoalteromonas</taxon>
    </lineage>
</organism>
<dbReference type="Proteomes" id="UP000310249">
    <property type="component" value="Unassembled WGS sequence"/>
</dbReference>
<dbReference type="EMBL" id="PNCI01000008">
    <property type="protein sequence ID" value="TMP31586.1"/>
    <property type="molecule type" value="Genomic_DNA"/>
</dbReference>
<gene>
    <name evidence="1" type="ORF">CWB99_04855</name>
</gene>
<reference evidence="2" key="2">
    <citation type="submission" date="2019-06" db="EMBL/GenBank/DDBJ databases">
        <title>Co-occurence of chitin degradation, pigmentation and bioactivity in marine Pseudoalteromonas.</title>
        <authorList>
            <person name="Sonnenschein E.C."/>
            <person name="Bech P.K."/>
        </authorList>
    </citation>
    <scope>NUCLEOTIDE SEQUENCE [LARGE SCALE GENOMIC DNA]</scope>
    <source>
        <strain evidence="2">S2676</strain>
    </source>
</reference>
<protein>
    <submittedName>
        <fullName evidence="1">Uncharacterized protein</fullName>
    </submittedName>
</protein>
<evidence type="ECO:0000313" key="2">
    <source>
        <dbReference type="Proteomes" id="UP000310249"/>
    </source>
</evidence>
<reference evidence="1 2" key="1">
    <citation type="submission" date="2018-01" db="EMBL/GenBank/DDBJ databases">
        <authorList>
            <person name="Paulsen S."/>
            <person name="Gram L.K."/>
        </authorList>
    </citation>
    <scope>NUCLEOTIDE SEQUENCE [LARGE SCALE GENOMIC DNA]</scope>
    <source>
        <strain evidence="1 2">S2676</strain>
    </source>
</reference>
<comment type="caution">
    <text evidence="1">The sequence shown here is derived from an EMBL/GenBank/DDBJ whole genome shotgun (WGS) entry which is preliminary data.</text>
</comment>
<proteinExistence type="predicted"/>
<dbReference type="AlphaFoldDB" id="A0A5S3WT50"/>
<evidence type="ECO:0000313" key="1">
    <source>
        <dbReference type="EMBL" id="TMP31586.1"/>
    </source>
</evidence>
<accession>A0A5S3WT50</accession>